<feature type="chain" id="PRO_5016258677" description="Outer membrane protein beta-barrel domain-containing protein" evidence="1">
    <location>
        <begin position="20"/>
        <end position="204"/>
    </location>
</feature>
<dbReference type="AlphaFoldDB" id="A0A2Z4GG22"/>
<sequence length="204" mass="22695">MLKSLITLFVFLLGFQAFSQEMPQPEEDKPIYFEQPKSNFKENLHYGGNVWLGFFGSLYADLSPMAGYELNESGTVAGLGATFIYQGRYDANGKGVAMVGPRIFIRQPIWRSFFAHAEYEIMNAPISQFYSFDRDQTITGDIPRAWEGSPLVGLGMYQGGNRQQAGSFISIMYNVGHSYGKGFVSPQGLGGSDSPLVLRLGFFF</sequence>
<evidence type="ECO:0000256" key="1">
    <source>
        <dbReference type="SAM" id="SignalP"/>
    </source>
</evidence>
<keyword evidence="1" id="KW-0732">Signal</keyword>
<evidence type="ECO:0000313" key="2">
    <source>
        <dbReference type="EMBL" id="AWV99934.1"/>
    </source>
</evidence>
<gene>
    <name evidence="2" type="ORF">DJ013_17855</name>
</gene>
<dbReference type="RefSeq" id="WP_111373302.1">
    <property type="nucleotide sequence ID" value="NZ_CP029480.1"/>
</dbReference>
<protein>
    <recommendedName>
        <fullName evidence="4">Outer membrane protein beta-barrel domain-containing protein</fullName>
    </recommendedName>
</protein>
<feature type="signal peptide" evidence="1">
    <location>
        <begin position="1"/>
        <end position="19"/>
    </location>
</feature>
<dbReference type="KEGG" id="als:DJ013_17855"/>
<organism evidence="2 3">
    <name type="scientific">Arcticibacterium luteifluviistationis</name>
    <dbReference type="NCBI Taxonomy" id="1784714"/>
    <lineage>
        <taxon>Bacteria</taxon>
        <taxon>Pseudomonadati</taxon>
        <taxon>Bacteroidota</taxon>
        <taxon>Cytophagia</taxon>
        <taxon>Cytophagales</taxon>
        <taxon>Leadbetterellaceae</taxon>
        <taxon>Arcticibacterium</taxon>
    </lineage>
</organism>
<reference evidence="2 3" key="1">
    <citation type="submission" date="2018-05" db="EMBL/GenBank/DDBJ databases">
        <title>Complete genome sequence of Arcticibacterium luteifluviistationis SM1504T, a cytophagaceae bacterium isolated from Arctic surface seawater.</title>
        <authorList>
            <person name="Li Y."/>
            <person name="Qin Q.-L."/>
        </authorList>
    </citation>
    <scope>NUCLEOTIDE SEQUENCE [LARGE SCALE GENOMIC DNA]</scope>
    <source>
        <strain evidence="2 3">SM1504</strain>
    </source>
</reference>
<evidence type="ECO:0008006" key="4">
    <source>
        <dbReference type="Google" id="ProtNLM"/>
    </source>
</evidence>
<dbReference type="Proteomes" id="UP000249873">
    <property type="component" value="Chromosome"/>
</dbReference>
<proteinExistence type="predicted"/>
<evidence type="ECO:0000313" key="3">
    <source>
        <dbReference type="Proteomes" id="UP000249873"/>
    </source>
</evidence>
<dbReference type="EMBL" id="CP029480">
    <property type="protein sequence ID" value="AWV99934.1"/>
    <property type="molecule type" value="Genomic_DNA"/>
</dbReference>
<dbReference type="OrthoDB" id="1098580at2"/>
<name>A0A2Z4GG22_9BACT</name>
<keyword evidence="3" id="KW-1185">Reference proteome</keyword>
<accession>A0A2Z4GG22</accession>